<evidence type="ECO:0000313" key="3">
    <source>
        <dbReference type="EMBL" id="GAA2114991.1"/>
    </source>
</evidence>
<evidence type="ECO:0000256" key="1">
    <source>
        <dbReference type="SAM" id="MobiDB-lite"/>
    </source>
</evidence>
<dbReference type="PANTHER" id="PTHR33164">
    <property type="entry name" value="TRANSCRIPTIONAL REGULATOR, MARR FAMILY"/>
    <property type="match status" value="1"/>
</dbReference>
<organism evidence="3 4">
    <name type="scientific">Nocardioides bigeumensis</name>
    <dbReference type="NCBI Taxonomy" id="433657"/>
    <lineage>
        <taxon>Bacteria</taxon>
        <taxon>Bacillati</taxon>
        <taxon>Actinomycetota</taxon>
        <taxon>Actinomycetes</taxon>
        <taxon>Propionibacteriales</taxon>
        <taxon>Nocardioidaceae</taxon>
        <taxon>Nocardioides</taxon>
    </lineage>
</organism>
<dbReference type="Proteomes" id="UP001500575">
    <property type="component" value="Unassembled WGS sequence"/>
</dbReference>
<dbReference type="InterPro" id="IPR039422">
    <property type="entry name" value="MarR/SlyA-like"/>
</dbReference>
<protein>
    <submittedName>
        <fullName evidence="3">MarR family transcriptional regulator</fullName>
    </submittedName>
</protein>
<dbReference type="RefSeq" id="WP_344301906.1">
    <property type="nucleotide sequence ID" value="NZ_BAAAQQ010000002.1"/>
</dbReference>
<evidence type="ECO:0000313" key="4">
    <source>
        <dbReference type="Proteomes" id="UP001500575"/>
    </source>
</evidence>
<feature type="region of interest" description="Disordered" evidence="1">
    <location>
        <begin position="1"/>
        <end position="22"/>
    </location>
</feature>
<dbReference type="PANTHER" id="PTHR33164:SF99">
    <property type="entry name" value="MARR FAMILY REGULATORY PROTEIN"/>
    <property type="match status" value="1"/>
</dbReference>
<dbReference type="InterPro" id="IPR036388">
    <property type="entry name" value="WH-like_DNA-bd_sf"/>
</dbReference>
<reference evidence="4" key="1">
    <citation type="journal article" date="2019" name="Int. J. Syst. Evol. Microbiol.">
        <title>The Global Catalogue of Microorganisms (GCM) 10K type strain sequencing project: providing services to taxonomists for standard genome sequencing and annotation.</title>
        <authorList>
            <consortium name="The Broad Institute Genomics Platform"/>
            <consortium name="The Broad Institute Genome Sequencing Center for Infectious Disease"/>
            <person name="Wu L."/>
            <person name="Ma J."/>
        </authorList>
    </citation>
    <scope>NUCLEOTIDE SEQUENCE [LARGE SCALE GENOMIC DNA]</scope>
    <source>
        <strain evidence="4">JCM 16021</strain>
    </source>
</reference>
<dbReference type="InterPro" id="IPR000835">
    <property type="entry name" value="HTH_MarR-typ"/>
</dbReference>
<dbReference type="SMART" id="SM00347">
    <property type="entry name" value="HTH_MARR"/>
    <property type="match status" value="1"/>
</dbReference>
<feature type="domain" description="HTH marR-type" evidence="2">
    <location>
        <begin position="33"/>
        <end position="169"/>
    </location>
</feature>
<dbReference type="Gene3D" id="1.10.10.10">
    <property type="entry name" value="Winged helix-like DNA-binding domain superfamily/Winged helix DNA-binding domain"/>
    <property type="match status" value="1"/>
</dbReference>
<dbReference type="EMBL" id="BAAAQQ010000002">
    <property type="protein sequence ID" value="GAA2114991.1"/>
    <property type="molecule type" value="Genomic_DNA"/>
</dbReference>
<dbReference type="PROSITE" id="PS50995">
    <property type="entry name" value="HTH_MARR_2"/>
    <property type="match status" value="1"/>
</dbReference>
<name>A0ABP5JCF0_9ACTN</name>
<evidence type="ECO:0000259" key="2">
    <source>
        <dbReference type="PROSITE" id="PS50995"/>
    </source>
</evidence>
<dbReference type="SUPFAM" id="SSF46785">
    <property type="entry name" value="Winged helix' DNA-binding domain"/>
    <property type="match status" value="1"/>
</dbReference>
<gene>
    <name evidence="3" type="ORF">GCM10009843_03830</name>
</gene>
<accession>A0ABP5JCF0</accession>
<proteinExistence type="predicted"/>
<dbReference type="InterPro" id="IPR036390">
    <property type="entry name" value="WH_DNA-bd_sf"/>
</dbReference>
<comment type="caution">
    <text evidence="3">The sequence shown here is derived from an EMBL/GenBank/DDBJ whole genome shotgun (WGS) entry which is preliminary data.</text>
</comment>
<keyword evidence="4" id="KW-1185">Reference proteome</keyword>
<dbReference type="Pfam" id="PF01047">
    <property type="entry name" value="MarR"/>
    <property type="match status" value="1"/>
</dbReference>
<sequence>MTQTSGEPPTDAPTDAESIPRIGPVTRWLDEDQQRSWRALVMGTTLLMDRLDADLRASFRVSLTEYEILVRLSEQPGRRMRMAQLADAMCHSRSRVTHTVQRMEDAGYLERIMSPEDGRGILASMTDAGHTLLERAAHVHVSGVRANLVDLVSDDDFAALGRAMNSVADHLVSRHPAAEIR</sequence>